<evidence type="ECO:0000313" key="1">
    <source>
        <dbReference type="EMBL" id="PRY02559.1"/>
    </source>
</evidence>
<comment type="caution">
    <text evidence="1">The sequence shown here is derived from an EMBL/GenBank/DDBJ whole genome shotgun (WGS) entry which is preliminary data.</text>
</comment>
<dbReference type="AlphaFoldDB" id="A0A2T0QF56"/>
<evidence type="ECO:0000313" key="2">
    <source>
        <dbReference type="Proteomes" id="UP000237846"/>
    </source>
</evidence>
<accession>A0A2T0QF56</accession>
<sequence length="204" mass="22760">MGYAAATPNGMYLYSNDCFTGYFAPQFPSDHDHHMVTCYEKYAEAGTREWAYNRWGLWTTADADLNVRTALIDYTLRSRPWQGTGARISRMNDYEPRSPSTQCNPGANVDVGFNGTGISIPIDNCEDVVVLPDTGARSMGVDYDPPFIRSGDQRALDFGMHVTARDTTTVPLYADYVWAEVMTCSIICSPENPSFSYVHTDSGW</sequence>
<gene>
    <name evidence="1" type="ORF">CLV72_1011161</name>
</gene>
<keyword evidence="2" id="KW-1185">Reference proteome</keyword>
<protein>
    <submittedName>
        <fullName evidence="1">Uncharacterized protein</fullName>
    </submittedName>
</protein>
<reference evidence="1 2" key="1">
    <citation type="submission" date="2018-03" db="EMBL/GenBank/DDBJ databases">
        <title>Genomic Encyclopedia of Archaeal and Bacterial Type Strains, Phase II (KMG-II): from individual species to whole genera.</title>
        <authorList>
            <person name="Goeker M."/>
        </authorList>
    </citation>
    <scope>NUCLEOTIDE SEQUENCE [LARGE SCALE GENOMIC DNA]</scope>
    <source>
        <strain evidence="1 2">DSM 45601</strain>
    </source>
</reference>
<proteinExistence type="predicted"/>
<organism evidence="1 2">
    <name type="scientific">Allonocardiopsis opalescens</name>
    <dbReference type="NCBI Taxonomy" id="1144618"/>
    <lineage>
        <taxon>Bacteria</taxon>
        <taxon>Bacillati</taxon>
        <taxon>Actinomycetota</taxon>
        <taxon>Actinomycetes</taxon>
        <taxon>Streptosporangiales</taxon>
        <taxon>Allonocardiopsis</taxon>
    </lineage>
</organism>
<dbReference type="EMBL" id="PVZC01000001">
    <property type="protein sequence ID" value="PRY02559.1"/>
    <property type="molecule type" value="Genomic_DNA"/>
</dbReference>
<dbReference type="Proteomes" id="UP000237846">
    <property type="component" value="Unassembled WGS sequence"/>
</dbReference>
<name>A0A2T0QF56_9ACTN</name>